<comment type="caution">
    <text evidence="2">The sequence shown here is derived from an EMBL/GenBank/DDBJ whole genome shotgun (WGS) entry which is preliminary data.</text>
</comment>
<organism evidence="2 3">
    <name type="scientific">Tetragonisca angustula</name>
    <dbReference type="NCBI Taxonomy" id="166442"/>
    <lineage>
        <taxon>Eukaryota</taxon>
        <taxon>Metazoa</taxon>
        <taxon>Ecdysozoa</taxon>
        <taxon>Arthropoda</taxon>
        <taxon>Hexapoda</taxon>
        <taxon>Insecta</taxon>
        <taxon>Pterygota</taxon>
        <taxon>Neoptera</taxon>
        <taxon>Endopterygota</taxon>
        <taxon>Hymenoptera</taxon>
        <taxon>Apocrita</taxon>
        <taxon>Aculeata</taxon>
        <taxon>Apoidea</taxon>
        <taxon>Anthophila</taxon>
        <taxon>Apidae</taxon>
        <taxon>Tetragonisca</taxon>
    </lineage>
</organism>
<gene>
    <name evidence="2" type="ORF">QLX08_009230</name>
</gene>
<protein>
    <recommendedName>
        <fullName evidence="4">Transposase</fullName>
    </recommendedName>
</protein>
<evidence type="ECO:0000313" key="2">
    <source>
        <dbReference type="EMBL" id="KAK9296815.1"/>
    </source>
</evidence>
<name>A0AAW0ZGY3_9HYME</name>
<evidence type="ECO:0000256" key="1">
    <source>
        <dbReference type="SAM" id="MobiDB-lite"/>
    </source>
</evidence>
<accession>A0AAW0ZGY3</accession>
<dbReference type="Proteomes" id="UP001432146">
    <property type="component" value="Unassembled WGS sequence"/>
</dbReference>
<evidence type="ECO:0000313" key="3">
    <source>
        <dbReference type="Proteomes" id="UP001432146"/>
    </source>
</evidence>
<sequence length="99" mass="11146">MRRMLAERTGLPCTHFDSLKSLDGTINPRNDGGSMEQANGRTSGKDSVLKRKRGKYGGKSCWSYDGVRRRGATILRAWSTYGDRNNRETQAVYVYHVAC</sequence>
<feature type="region of interest" description="Disordered" evidence="1">
    <location>
        <begin position="22"/>
        <end position="48"/>
    </location>
</feature>
<dbReference type="EMBL" id="JAWNGG020000202">
    <property type="protein sequence ID" value="KAK9296815.1"/>
    <property type="molecule type" value="Genomic_DNA"/>
</dbReference>
<evidence type="ECO:0008006" key="4">
    <source>
        <dbReference type="Google" id="ProtNLM"/>
    </source>
</evidence>
<reference evidence="2 3" key="1">
    <citation type="submission" date="2024-05" db="EMBL/GenBank/DDBJ databases">
        <title>The nuclear and mitochondrial genome assemblies of Tetragonisca angustula (Apidae: Meliponini), a tiny yet remarkable pollinator in the Neotropics.</title>
        <authorList>
            <person name="Ferrari R."/>
            <person name="Ricardo P.C."/>
            <person name="Dias F.C."/>
            <person name="Araujo N.S."/>
            <person name="Soares D.O."/>
            <person name="Zhou Q.-S."/>
            <person name="Zhu C.-D."/>
            <person name="Coutinho L."/>
            <person name="Airas M.C."/>
            <person name="Batista T.M."/>
        </authorList>
    </citation>
    <scope>NUCLEOTIDE SEQUENCE [LARGE SCALE GENOMIC DNA]</scope>
    <source>
        <strain evidence="2">ASF017062</strain>
        <tissue evidence="2">Abdomen</tissue>
    </source>
</reference>
<dbReference type="AlphaFoldDB" id="A0AAW0ZGY3"/>
<proteinExistence type="predicted"/>
<keyword evidence="3" id="KW-1185">Reference proteome</keyword>